<accession>A0A521G0Z0</accession>
<dbReference type="InterPro" id="IPR001789">
    <property type="entry name" value="Sig_transdc_resp-reg_receiver"/>
</dbReference>
<dbReference type="EC" id="2.7.13.3" evidence="2"/>
<keyword evidence="8" id="KW-1133">Transmembrane helix</keyword>
<evidence type="ECO:0000259" key="11">
    <source>
        <dbReference type="PROSITE" id="PS50112"/>
    </source>
</evidence>
<organism evidence="13 14">
    <name type="scientific">Candidatus Electronema aureum</name>
    <dbReference type="NCBI Taxonomy" id="2005002"/>
    <lineage>
        <taxon>Bacteria</taxon>
        <taxon>Pseudomonadati</taxon>
        <taxon>Thermodesulfobacteriota</taxon>
        <taxon>Desulfobulbia</taxon>
        <taxon>Desulfobulbales</taxon>
        <taxon>Desulfobulbaceae</taxon>
        <taxon>Candidatus Electronema</taxon>
    </lineage>
</organism>
<dbReference type="PROSITE" id="PS50112">
    <property type="entry name" value="PAS"/>
    <property type="match status" value="1"/>
</dbReference>
<dbReference type="Gene3D" id="3.30.450.40">
    <property type="match status" value="1"/>
</dbReference>
<feature type="domain" description="PAC" evidence="12">
    <location>
        <begin position="530"/>
        <end position="581"/>
    </location>
</feature>
<comment type="catalytic activity">
    <reaction evidence="1">
        <text>ATP + protein L-histidine = ADP + protein N-phospho-L-histidine.</text>
        <dbReference type="EC" id="2.7.13.3"/>
    </reaction>
</comment>
<gene>
    <name evidence="13" type="ORF">CDV28_11912</name>
</gene>
<dbReference type="InterPro" id="IPR035965">
    <property type="entry name" value="PAS-like_dom_sf"/>
</dbReference>
<dbReference type="InterPro" id="IPR036890">
    <property type="entry name" value="HATPase_C_sf"/>
</dbReference>
<keyword evidence="5" id="KW-0418">Kinase</keyword>
<feature type="transmembrane region" description="Helical" evidence="8">
    <location>
        <begin position="205"/>
        <end position="224"/>
    </location>
</feature>
<dbReference type="PRINTS" id="PR00344">
    <property type="entry name" value="BCTRLSENSOR"/>
</dbReference>
<dbReference type="InterPro" id="IPR003594">
    <property type="entry name" value="HATPase_dom"/>
</dbReference>
<dbReference type="InterPro" id="IPR004358">
    <property type="entry name" value="Sig_transdc_His_kin-like_C"/>
</dbReference>
<dbReference type="InterPro" id="IPR000700">
    <property type="entry name" value="PAS-assoc_C"/>
</dbReference>
<keyword evidence="3 6" id="KW-0597">Phosphoprotein</keyword>
<evidence type="ECO:0000256" key="1">
    <source>
        <dbReference type="ARBA" id="ARBA00000085"/>
    </source>
</evidence>
<dbReference type="SUPFAM" id="SSF55785">
    <property type="entry name" value="PYP-like sensor domain (PAS domain)"/>
    <property type="match status" value="1"/>
</dbReference>
<dbReference type="InterPro" id="IPR000014">
    <property type="entry name" value="PAS"/>
</dbReference>
<dbReference type="NCBIfam" id="TIGR00229">
    <property type="entry name" value="sensory_box"/>
    <property type="match status" value="1"/>
</dbReference>
<dbReference type="Pfam" id="PF00072">
    <property type="entry name" value="Response_reg"/>
    <property type="match status" value="1"/>
</dbReference>
<comment type="caution">
    <text evidence="13">The sequence shown here is derived from an EMBL/GenBank/DDBJ whole genome shotgun (WGS) entry which is preliminary data.</text>
</comment>
<evidence type="ECO:0000256" key="5">
    <source>
        <dbReference type="ARBA" id="ARBA00022777"/>
    </source>
</evidence>
<dbReference type="InterPro" id="IPR029016">
    <property type="entry name" value="GAF-like_dom_sf"/>
</dbReference>
<keyword evidence="7" id="KW-0175">Coiled coil</keyword>
<feature type="transmembrane region" description="Helical" evidence="8">
    <location>
        <begin position="36"/>
        <end position="57"/>
    </location>
</feature>
<feature type="domain" description="Response regulatory" evidence="10">
    <location>
        <begin position="845"/>
        <end position="961"/>
    </location>
</feature>
<evidence type="ECO:0000256" key="6">
    <source>
        <dbReference type="PROSITE-ProRule" id="PRU00169"/>
    </source>
</evidence>
<dbReference type="Pfam" id="PF02518">
    <property type="entry name" value="HATPase_c"/>
    <property type="match status" value="1"/>
</dbReference>
<dbReference type="CDD" id="cd00130">
    <property type="entry name" value="PAS"/>
    <property type="match status" value="1"/>
</dbReference>
<feature type="transmembrane region" description="Helical" evidence="8">
    <location>
        <begin position="12"/>
        <end position="30"/>
    </location>
</feature>
<evidence type="ECO:0000256" key="7">
    <source>
        <dbReference type="SAM" id="Coils"/>
    </source>
</evidence>
<dbReference type="SMART" id="SM00086">
    <property type="entry name" value="PAC"/>
    <property type="match status" value="1"/>
</dbReference>
<dbReference type="Proteomes" id="UP000316238">
    <property type="component" value="Unassembled WGS sequence"/>
</dbReference>
<dbReference type="InterPro" id="IPR011006">
    <property type="entry name" value="CheY-like_superfamily"/>
</dbReference>
<dbReference type="SMART" id="SM00388">
    <property type="entry name" value="HisKA"/>
    <property type="match status" value="1"/>
</dbReference>
<dbReference type="InterPro" id="IPR033425">
    <property type="entry name" value="MASE3"/>
</dbReference>
<dbReference type="Gene3D" id="3.30.565.10">
    <property type="entry name" value="Histidine kinase-like ATPase, C-terminal domain"/>
    <property type="match status" value="1"/>
</dbReference>
<feature type="modified residue" description="4-aspartylphosphate" evidence="6">
    <location>
        <position position="896"/>
    </location>
</feature>
<dbReference type="PROSITE" id="PS50113">
    <property type="entry name" value="PAC"/>
    <property type="match status" value="1"/>
</dbReference>
<sequence>MEANTKIIIGNPLSLPCAALLAAALALHLISLYNYLLFHTLTEIFSVTVSCAIFIFAWNTKQMQRNHCLLFLGIGCLFTGWLDLLHCLSYKGMNIFNQPQIATENVSCQLWIAARYIESVSLLLAFLFLNRILSSHRAVAAYLTITCLIVFTIFIWPIFPLCYDEQAGLTVFKKSSEYLISFFLTCSLLLLHWHRGRFDRDVLRLMQAAILFAIAAELFFTFYVDSHDLLNFAGHCFRIFSCYAIYRAVIETGLTQPFSTLFRELNTHKTELENKVQERTADLQQSRDNLQEEMAERLKAEKELLWELSVNRTLAQVADALISRSLPVREIEKLVGRAVKELIGSEYGTAKAAHYDPTEDSDSGMPWESVLNTRQSFFTNSISSNERIMGIPPNQMPYRNYLHVPAIIDGRAVGRIALANKEGEFSKHDLIASERIAAVFALAVQRKQTEDSLSRSERKYRSLFNDAPDMIHIVGIDKRIADANPAELQTLGCAREELVGTPLLNIIHPEFRHKSAQALDQIFSFGRCMQHYETALITKEGDKIDVEVSAVPQVESGRVVTVRAIMRNITERKREEQERKKLEAQLRQSRKMEAIGTLAGGIAHDFNNILGPILGYTEMALEFLPAGSNIAPWLEEVQCAGSRAKELVRQILAISRKCEQELQPLRIQPIIKETLKLLRSSLPATIEIRQQLDPACGTVLADPTRIHQVVMNLCTNAYHAMRETGGLLEVSLRQIELTADTLQSKLRLPLGMYLQLEVRDSGCGMPEEMLEKIFEPYFTTRAKGEGTGLGLALVQSIALDFGGDVTVTSELGRNTVFLVYLPVIQTAKEDRIGNDARLLPTGSERIIVVDDDINIAELSRNMLASLGYRVMALNGSTEALTVFEQQPEAFDLVFTDMTMPQMTGAVLARKILALRPELPVVLCTGFSELIDEQKATEIGICALLMKPFTKGELALTVRTALDRNVQKLPLIEKRDITC</sequence>
<feature type="transmembrane region" description="Helical" evidence="8">
    <location>
        <begin position="69"/>
        <end position="90"/>
    </location>
</feature>
<dbReference type="SMART" id="SM00448">
    <property type="entry name" value="REC"/>
    <property type="match status" value="1"/>
</dbReference>
<proteinExistence type="predicted"/>
<evidence type="ECO:0000256" key="2">
    <source>
        <dbReference type="ARBA" id="ARBA00012438"/>
    </source>
</evidence>
<dbReference type="SUPFAM" id="SSF52172">
    <property type="entry name" value="CheY-like"/>
    <property type="match status" value="1"/>
</dbReference>
<feature type="transmembrane region" description="Helical" evidence="8">
    <location>
        <begin position="110"/>
        <end position="129"/>
    </location>
</feature>
<dbReference type="Gene3D" id="3.30.450.20">
    <property type="entry name" value="PAS domain"/>
    <property type="match status" value="1"/>
</dbReference>
<dbReference type="Pfam" id="PF13426">
    <property type="entry name" value="PAS_9"/>
    <property type="match status" value="1"/>
</dbReference>
<dbReference type="Gene3D" id="1.10.287.130">
    <property type="match status" value="1"/>
</dbReference>
<dbReference type="SUPFAM" id="SSF55874">
    <property type="entry name" value="ATPase domain of HSP90 chaperone/DNA topoisomerase II/histidine kinase"/>
    <property type="match status" value="1"/>
</dbReference>
<dbReference type="Gene3D" id="3.40.50.2300">
    <property type="match status" value="1"/>
</dbReference>
<keyword evidence="4" id="KW-0808">Transferase</keyword>
<feature type="transmembrane region" description="Helical" evidence="8">
    <location>
        <begin position="141"/>
        <end position="158"/>
    </location>
</feature>
<reference evidence="13" key="1">
    <citation type="submission" date="2017-07" db="EMBL/GenBank/DDBJ databases">
        <title>The cable genome - Insights into the physiology and evolution of filamentous bacteria capable of sulfide oxidation via long distance electron transfer.</title>
        <authorList>
            <person name="Thorup C."/>
            <person name="Bjerg J.T."/>
            <person name="Schreiber L."/>
            <person name="Nielsen L.P."/>
            <person name="Kjeldsen K.U."/>
            <person name="Boesen T."/>
            <person name="Boggild A."/>
            <person name="Meysman F."/>
            <person name="Geelhoed J."/>
            <person name="Schramm A."/>
        </authorList>
    </citation>
    <scope>NUCLEOTIDE SEQUENCE [LARGE SCALE GENOMIC DNA]</scope>
    <source>
        <strain evidence="13">GS</strain>
    </source>
</reference>
<dbReference type="Pfam" id="PF13185">
    <property type="entry name" value="GAF_2"/>
    <property type="match status" value="1"/>
</dbReference>
<evidence type="ECO:0000256" key="8">
    <source>
        <dbReference type="SAM" id="Phobius"/>
    </source>
</evidence>
<dbReference type="PROSITE" id="PS50110">
    <property type="entry name" value="RESPONSE_REGULATORY"/>
    <property type="match status" value="1"/>
</dbReference>
<evidence type="ECO:0000259" key="9">
    <source>
        <dbReference type="PROSITE" id="PS50109"/>
    </source>
</evidence>
<evidence type="ECO:0000256" key="4">
    <source>
        <dbReference type="ARBA" id="ARBA00022679"/>
    </source>
</evidence>
<feature type="transmembrane region" description="Helical" evidence="8">
    <location>
        <begin position="178"/>
        <end position="193"/>
    </location>
</feature>
<keyword evidence="14" id="KW-1185">Reference proteome</keyword>
<protein>
    <recommendedName>
        <fullName evidence="2">histidine kinase</fullName>
        <ecNumber evidence="2">2.7.13.3</ecNumber>
    </recommendedName>
</protein>
<evidence type="ECO:0000313" key="13">
    <source>
        <dbReference type="EMBL" id="TAA74699.1"/>
    </source>
</evidence>
<name>A0A521G0Z0_9BACT</name>
<dbReference type="PANTHER" id="PTHR43065:SF42">
    <property type="entry name" value="TWO-COMPONENT SENSOR PPRA"/>
    <property type="match status" value="1"/>
</dbReference>
<keyword evidence="8" id="KW-0812">Transmembrane</keyword>
<dbReference type="InterPro" id="IPR003018">
    <property type="entry name" value="GAF"/>
</dbReference>
<dbReference type="Pfam" id="PF17159">
    <property type="entry name" value="MASE3"/>
    <property type="match status" value="1"/>
</dbReference>
<feature type="domain" description="PAS" evidence="11">
    <location>
        <begin position="456"/>
        <end position="526"/>
    </location>
</feature>
<keyword evidence="8" id="KW-0472">Membrane</keyword>
<dbReference type="InterPro" id="IPR005467">
    <property type="entry name" value="His_kinase_dom"/>
</dbReference>
<dbReference type="InterPro" id="IPR036097">
    <property type="entry name" value="HisK_dim/P_sf"/>
</dbReference>
<dbReference type="SMART" id="SM00091">
    <property type="entry name" value="PAS"/>
    <property type="match status" value="1"/>
</dbReference>
<evidence type="ECO:0000256" key="3">
    <source>
        <dbReference type="ARBA" id="ARBA00022553"/>
    </source>
</evidence>
<dbReference type="SMART" id="SM00387">
    <property type="entry name" value="HATPase_c"/>
    <property type="match status" value="1"/>
</dbReference>
<evidence type="ECO:0000259" key="12">
    <source>
        <dbReference type="PROSITE" id="PS50113"/>
    </source>
</evidence>
<dbReference type="CDD" id="cd00082">
    <property type="entry name" value="HisKA"/>
    <property type="match status" value="1"/>
</dbReference>
<evidence type="ECO:0000259" key="10">
    <source>
        <dbReference type="PROSITE" id="PS50110"/>
    </source>
</evidence>
<dbReference type="SUPFAM" id="SSF47384">
    <property type="entry name" value="Homodimeric domain of signal transducing histidine kinase"/>
    <property type="match status" value="1"/>
</dbReference>
<feature type="coiled-coil region" evidence="7">
    <location>
        <begin position="269"/>
        <end position="303"/>
    </location>
</feature>
<feature type="domain" description="Histidine kinase" evidence="9">
    <location>
        <begin position="601"/>
        <end position="825"/>
    </location>
</feature>
<dbReference type="EMBL" id="NQJD01000019">
    <property type="protein sequence ID" value="TAA74699.1"/>
    <property type="molecule type" value="Genomic_DNA"/>
</dbReference>
<dbReference type="PROSITE" id="PS50109">
    <property type="entry name" value="HIS_KIN"/>
    <property type="match status" value="1"/>
</dbReference>
<dbReference type="InterPro" id="IPR003661">
    <property type="entry name" value="HisK_dim/P_dom"/>
</dbReference>
<feature type="coiled-coil region" evidence="7">
    <location>
        <begin position="565"/>
        <end position="592"/>
    </location>
</feature>
<dbReference type="InterPro" id="IPR001610">
    <property type="entry name" value="PAC"/>
</dbReference>
<dbReference type="PANTHER" id="PTHR43065">
    <property type="entry name" value="SENSOR HISTIDINE KINASE"/>
    <property type="match status" value="1"/>
</dbReference>
<dbReference type="GO" id="GO:0000155">
    <property type="term" value="F:phosphorelay sensor kinase activity"/>
    <property type="evidence" value="ECO:0007669"/>
    <property type="project" value="InterPro"/>
</dbReference>
<evidence type="ECO:0000313" key="14">
    <source>
        <dbReference type="Proteomes" id="UP000316238"/>
    </source>
</evidence>
<dbReference type="AlphaFoldDB" id="A0A521G0Z0"/>
<dbReference type="SUPFAM" id="SSF55781">
    <property type="entry name" value="GAF domain-like"/>
    <property type="match status" value="1"/>
</dbReference>